<proteinExistence type="predicted"/>
<evidence type="ECO:0000313" key="1">
    <source>
        <dbReference type="EMBL" id="JAE09705.1"/>
    </source>
</evidence>
<reference evidence="1" key="2">
    <citation type="journal article" date="2015" name="Data Brief">
        <title>Shoot transcriptome of the giant reed, Arundo donax.</title>
        <authorList>
            <person name="Barrero R.A."/>
            <person name="Guerrero F.D."/>
            <person name="Moolhuijzen P."/>
            <person name="Goolsby J.A."/>
            <person name="Tidwell J."/>
            <person name="Bellgard S.E."/>
            <person name="Bellgard M.I."/>
        </authorList>
    </citation>
    <scope>NUCLEOTIDE SEQUENCE</scope>
    <source>
        <tissue evidence="1">Shoot tissue taken approximately 20 cm above the soil surface</tissue>
    </source>
</reference>
<accession>A0A0A9F9K8</accession>
<protein>
    <submittedName>
        <fullName evidence="1">Uncharacterized protein</fullName>
    </submittedName>
</protein>
<name>A0A0A9F9K8_ARUDO</name>
<reference evidence="1" key="1">
    <citation type="submission" date="2014-09" db="EMBL/GenBank/DDBJ databases">
        <authorList>
            <person name="Magalhaes I.L.F."/>
            <person name="Oliveira U."/>
            <person name="Santos F.R."/>
            <person name="Vidigal T.H.D.A."/>
            <person name="Brescovit A.D."/>
            <person name="Santos A.J."/>
        </authorList>
    </citation>
    <scope>NUCLEOTIDE SEQUENCE</scope>
    <source>
        <tissue evidence="1">Shoot tissue taken approximately 20 cm above the soil surface</tissue>
    </source>
</reference>
<dbReference type="EMBL" id="GBRH01188191">
    <property type="protein sequence ID" value="JAE09705.1"/>
    <property type="molecule type" value="Transcribed_RNA"/>
</dbReference>
<organism evidence="1">
    <name type="scientific">Arundo donax</name>
    <name type="common">Giant reed</name>
    <name type="synonym">Donax arundinaceus</name>
    <dbReference type="NCBI Taxonomy" id="35708"/>
    <lineage>
        <taxon>Eukaryota</taxon>
        <taxon>Viridiplantae</taxon>
        <taxon>Streptophyta</taxon>
        <taxon>Embryophyta</taxon>
        <taxon>Tracheophyta</taxon>
        <taxon>Spermatophyta</taxon>
        <taxon>Magnoliopsida</taxon>
        <taxon>Liliopsida</taxon>
        <taxon>Poales</taxon>
        <taxon>Poaceae</taxon>
        <taxon>PACMAD clade</taxon>
        <taxon>Arundinoideae</taxon>
        <taxon>Arundineae</taxon>
        <taxon>Arundo</taxon>
    </lineage>
</organism>
<sequence>MTAVSQTQTLPSSP</sequence>